<evidence type="ECO:0008006" key="4">
    <source>
        <dbReference type="Google" id="ProtNLM"/>
    </source>
</evidence>
<proteinExistence type="predicted"/>
<dbReference type="GO" id="GO:0000124">
    <property type="term" value="C:SAGA complex"/>
    <property type="evidence" value="ECO:0007669"/>
    <property type="project" value="TreeGrafter"/>
</dbReference>
<reference evidence="2" key="1">
    <citation type="submission" date="2023-02" db="EMBL/GenBank/DDBJ databases">
        <title>Genome of toxic invasive species Heracleum sosnowskyi carries increased number of genes despite the absence of recent whole-genome duplications.</title>
        <authorList>
            <person name="Schelkunov M."/>
            <person name="Shtratnikova V."/>
            <person name="Makarenko M."/>
            <person name="Klepikova A."/>
            <person name="Omelchenko D."/>
            <person name="Novikova G."/>
            <person name="Obukhova E."/>
            <person name="Bogdanov V."/>
            <person name="Penin A."/>
            <person name="Logacheva M."/>
        </authorList>
    </citation>
    <scope>NUCLEOTIDE SEQUENCE</scope>
    <source>
        <strain evidence="2">Hsosn_3</strain>
        <tissue evidence="2">Leaf</tissue>
    </source>
</reference>
<organism evidence="2 3">
    <name type="scientific">Heracleum sosnowskyi</name>
    <dbReference type="NCBI Taxonomy" id="360622"/>
    <lineage>
        <taxon>Eukaryota</taxon>
        <taxon>Viridiplantae</taxon>
        <taxon>Streptophyta</taxon>
        <taxon>Embryophyta</taxon>
        <taxon>Tracheophyta</taxon>
        <taxon>Spermatophyta</taxon>
        <taxon>Magnoliopsida</taxon>
        <taxon>eudicotyledons</taxon>
        <taxon>Gunneridae</taxon>
        <taxon>Pentapetalae</taxon>
        <taxon>asterids</taxon>
        <taxon>campanulids</taxon>
        <taxon>Apiales</taxon>
        <taxon>Apiaceae</taxon>
        <taxon>Apioideae</taxon>
        <taxon>apioid superclade</taxon>
        <taxon>Tordylieae</taxon>
        <taxon>Tordyliinae</taxon>
        <taxon>Heracleum</taxon>
    </lineage>
</organism>
<gene>
    <name evidence="2" type="ORF">POM88_002074</name>
</gene>
<dbReference type="InterPro" id="IPR024738">
    <property type="entry name" value="Hfi1/Tada1"/>
</dbReference>
<keyword evidence="3" id="KW-1185">Reference proteome</keyword>
<comment type="caution">
    <text evidence="2">The sequence shown here is derived from an EMBL/GenBank/DDBJ whole genome shotgun (WGS) entry which is preliminary data.</text>
</comment>
<feature type="region of interest" description="Disordered" evidence="1">
    <location>
        <begin position="119"/>
        <end position="143"/>
    </location>
</feature>
<evidence type="ECO:0000256" key="1">
    <source>
        <dbReference type="SAM" id="MobiDB-lite"/>
    </source>
</evidence>
<reference evidence="2" key="2">
    <citation type="submission" date="2023-05" db="EMBL/GenBank/DDBJ databases">
        <authorList>
            <person name="Schelkunov M.I."/>
        </authorList>
    </citation>
    <scope>NUCLEOTIDE SEQUENCE</scope>
    <source>
        <strain evidence="2">Hsosn_3</strain>
        <tissue evidence="2">Leaf</tissue>
    </source>
</reference>
<evidence type="ECO:0000313" key="3">
    <source>
        <dbReference type="Proteomes" id="UP001237642"/>
    </source>
</evidence>
<dbReference type="PANTHER" id="PTHR21277">
    <property type="entry name" value="TRANSCRIPTIONAL ADAPTER 1"/>
    <property type="match status" value="1"/>
</dbReference>
<feature type="compositionally biased region" description="Polar residues" evidence="1">
    <location>
        <begin position="126"/>
        <end position="138"/>
    </location>
</feature>
<accession>A0AAD8NA86</accession>
<name>A0AAD8NA86_9APIA</name>
<dbReference type="GO" id="GO:0006357">
    <property type="term" value="P:regulation of transcription by RNA polymerase II"/>
    <property type="evidence" value="ECO:0007669"/>
    <property type="project" value="TreeGrafter"/>
</dbReference>
<sequence>MVANQKPTPVGAVELKAVIYRRIGSKRAENYFDLLKRFLSLKVKKCDFDKSCMEIIGRDNLSLHNQLIRTILENASVGEVPLSRAKNTAVVASPNVEVANCLPVNRSLVNQDRKFRDHPGPLDQVWKSQQSGTGQLSIGSRPPIEVASVEDEEEVEQADGSPGIQSRSPVIATLGISIYKGADFGFVMDSNPYILGGDWAVLHEKASVQAFEE</sequence>
<dbReference type="Pfam" id="PF12767">
    <property type="entry name" value="SAGA-Tad1"/>
    <property type="match status" value="1"/>
</dbReference>
<dbReference type="Proteomes" id="UP001237642">
    <property type="component" value="Unassembled WGS sequence"/>
</dbReference>
<dbReference type="PANTHER" id="PTHR21277:SF44">
    <property type="entry name" value="TRANSCRIPTIONAL REGULATOR OF RNA POLII, SAGA, SUBUNIT"/>
    <property type="match status" value="1"/>
</dbReference>
<dbReference type="AlphaFoldDB" id="A0AAD8NA86"/>
<dbReference type="GO" id="GO:0003713">
    <property type="term" value="F:transcription coactivator activity"/>
    <property type="evidence" value="ECO:0007669"/>
    <property type="project" value="TreeGrafter"/>
</dbReference>
<protein>
    <recommendedName>
        <fullName evidence="4">Transcriptional coactivator Hfi1/Transcriptional adapter 1</fullName>
    </recommendedName>
</protein>
<dbReference type="EMBL" id="JAUIZM010000001">
    <property type="protein sequence ID" value="KAK1402469.1"/>
    <property type="molecule type" value="Genomic_DNA"/>
</dbReference>
<evidence type="ECO:0000313" key="2">
    <source>
        <dbReference type="EMBL" id="KAK1402469.1"/>
    </source>
</evidence>